<dbReference type="AlphaFoldDB" id="A0A1X7VSN9"/>
<dbReference type="Gene3D" id="3.10.10.10">
    <property type="entry name" value="HIV Type 1 Reverse Transcriptase, subunit A, domain 1"/>
    <property type="match status" value="1"/>
</dbReference>
<dbReference type="PANTHER" id="PTHR37984">
    <property type="entry name" value="PROTEIN CBG26694"/>
    <property type="match status" value="1"/>
</dbReference>
<dbReference type="eggNOG" id="KOG0017">
    <property type="taxonomic scope" value="Eukaryota"/>
</dbReference>
<dbReference type="PANTHER" id="PTHR37984:SF13">
    <property type="entry name" value="RIBONUCLEASE H"/>
    <property type="match status" value="1"/>
</dbReference>
<dbReference type="EnsemblMetazoa" id="Aqu2.1.42845_001">
    <property type="protein sequence ID" value="Aqu2.1.42845_001"/>
    <property type="gene ID" value="Aqu2.1.42845"/>
</dbReference>
<proteinExistence type="predicted"/>
<dbReference type="InterPro" id="IPR050951">
    <property type="entry name" value="Retrovirus_Pol_polyprotein"/>
</dbReference>
<sequence>MPKGDGIIRICGDYKVTTNMVASLDKYPLPRIEDLFASLSGGQTFLKLDLSQAYQQVKSNRGGASRSVVRGIEETSRVRNATEGGMQFLLVFYRILKACHRLERVEYF</sequence>
<evidence type="ECO:0000313" key="1">
    <source>
        <dbReference type="EnsemblMetazoa" id="Aqu2.1.42845_001"/>
    </source>
</evidence>
<dbReference type="InterPro" id="IPR043128">
    <property type="entry name" value="Rev_trsase/Diguanyl_cyclase"/>
</dbReference>
<name>A0A1X7VSN9_AMPQE</name>
<organism evidence="1">
    <name type="scientific">Amphimedon queenslandica</name>
    <name type="common">Sponge</name>
    <dbReference type="NCBI Taxonomy" id="400682"/>
    <lineage>
        <taxon>Eukaryota</taxon>
        <taxon>Metazoa</taxon>
        <taxon>Porifera</taxon>
        <taxon>Demospongiae</taxon>
        <taxon>Heteroscleromorpha</taxon>
        <taxon>Haplosclerida</taxon>
        <taxon>Niphatidae</taxon>
        <taxon>Amphimedon</taxon>
    </lineage>
</organism>
<accession>A0A1X7VSN9</accession>
<dbReference type="InParanoid" id="A0A1X7VSN9"/>
<protein>
    <recommendedName>
        <fullName evidence="2">Reverse transcriptase domain-containing protein</fullName>
    </recommendedName>
</protein>
<dbReference type="InterPro" id="IPR043502">
    <property type="entry name" value="DNA/RNA_pol_sf"/>
</dbReference>
<dbReference type="SUPFAM" id="SSF56672">
    <property type="entry name" value="DNA/RNA polymerases"/>
    <property type="match status" value="1"/>
</dbReference>
<evidence type="ECO:0008006" key="2">
    <source>
        <dbReference type="Google" id="ProtNLM"/>
    </source>
</evidence>
<dbReference type="Gene3D" id="3.30.70.270">
    <property type="match status" value="1"/>
</dbReference>
<reference evidence="1" key="1">
    <citation type="submission" date="2017-05" db="UniProtKB">
        <authorList>
            <consortium name="EnsemblMetazoa"/>
        </authorList>
    </citation>
    <scope>IDENTIFICATION</scope>
</reference>